<evidence type="ECO:0000313" key="2">
    <source>
        <dbReference type="Proteomes" id="UP000277007"/>
    </source>
</evidence>
<dbReference type="GO" id="GO:0008684">
    <property type="term" value="F:2-oxopent-4-enoate hydratase activity"/>
    <property type="evidence" value="ECO:0007669"/>
    <property type="project" value="TreeGrafter"/>
</dbReference>
<dbReference type="Gene3D" id="3.90.850.10">
    <property type="entry name" value="Fumarylacetoacetase-like, C-terminal domain"/>
    <property type="match status" value="1"/>
</dbReference>
<dbReference type="AlphaFoldDB" id="A0A3S0IDY8"/>
<dbReference type="PANTHER" id="PTHR30143">
    <property type="entry name" value="ACID HYDRATASE"/>
    <property type="match status" value="1"/>
</dbReference>
<dbReference type="SUPFAM" id="SSF56529">
    <property type="entry name" value="FAH"/>
    <property type="match status" value="1"/>
</dbReference>
<dbReference type="Proteomes" id="UP000277007">
    <property type="component" value="Unassembled WGS sequence"/>
</dbReference>
<comment type="caution">
    <text evidence="1">The sequence shown here is derived from an EMBL/GenBank/DDBJ whole genome shotgun (WGS) entry which is preliminary data.</text>
</comment>
<protein>
    <submittedName>
        <fullName evidence="1">2-keto-4-pentenoate hydratase</fullName>
    </submittedName>
</protein>
<dbReference type="InterPro" id="IPR050772">
    <property type="entry name" value="Hydratase-Decarb/MhpD_sf"/>
</dbReference>
<dbReference type="GO" id="GO:0005737">
    <property type="term" value="C:cytoplasm"/>
    <property type="evidence" value="ECO:0007669"/>
    <property type="project" value="TreeGrafter"/>
</dbReference>
<organism evidence="1 2">
    <name type="scientific">Azospirillum griseum</name>
    <dbReference type="NCBI Taxonomy" id="2496639"/>
    <lineage>
        <taxon>Bacteria</taxon>
        <taxon>Pseudomonadati</taxon>
        <taxon>Pseudomonadota</taxon>
        <taxon>Alphaproteobacteria</taxon>
        <taxon>Rhodospirillales</taxon>
        <taxon>Azospirillaceae</taxon>
        <taxon>Azospirillum</taxon>
    </lineage>
</organism>
<dbReference type="PANTHER" id="PTHR30143:SF0">
    <property type="entry name" value="2-KETO-4-PENTENOATE HYDRATASE"/>
    <property type="match status" value="1"/>
</dbReference>
<reference evidence="1 2" key="1">
    <citation type="submission" date="2018-12" db="EMBL/GenBank/DDBJ databases">
        <authorList>
            <person name="Yang Y."/>
        </authorList>
    </citation>
    <scope>NUCLEOTIDE SEQUENCE [LARGE SCALE GENOMIC DNA]</scope>
    <source>
        <strain evidence="1 2">L-25-5w-1</strain>
    </source>
</reference>
<name>A0A3S0IDY8_9PROT</name>
<accession>A0A3S0IDY8</accession>
<dbReference type="OrthoDB" id="9792137at2"/>
<sequence>MDQTAINQTAAALIAARRAALGADSFPGALPSDLATAYAVQSAAIAQWPQPVAGWKIARVPPALEDALGTMRYAGPVFAETVVDWTGAPLLLPVIAGGFGAVEAEFMVRVAIDAPADRIDFTPDEVGAYVGAVHAGIEMAGNAVAPVMTLGPLAAIASFGNNLALIIGPKVADGLDGLASVQAETTIDGQSVGTGHGDKLPGGVATAMAFALNATATLGQPLKAGQWVSTGALTGVHAIGIGQSVRIAFTGIEAMTGETVAAQPAA</sequence>
<evidence type="ECO:0000313" key="1">
    <source>
        <dbReference type="EMBL" id="RTR18406.1"/>
    </source>
</evidence>
<dbReference type="EMBL" id="RXMA01000015">
    <property type="protein sequence ID" value="RTR18406.1"/>
    <property type="molecule type" value="Genomic_DNA"/>
</dbReference>
<gene>
    <name evidence="1" type="ORF">EJ903_16025</name>
</gene>
<dbReference type="InterPro" id="IPR036663">
    <property type="entry name" value="Fumarylacetoacetase_C_sf"/>
</dbReference>
<keyword evidence="2" id="KW-1185">Reference proteome</keyword>
<proteinExistence type="predicted"/>